<sequence>MGYKTKSINNQHRSGAPCKISPCGVSLIMSKVRNQPKAAGTTVPPQKNIGNTIYHKRLKSCNKHLDDSESDLEKVLWSDETKSSLASTQIGVFGRREMLTMTQKTLSPLSKWMDPTIKMSRGCVFQHDNDPKLTAKAINEWLKKRHNKVWSGLASL</sequence>
<dbReference type="Ensembl" id="ENSAMXT00005034421.1">
    <property type="protein sequence ID" value="ENSAMXP00005031459.1"/>
    <property type="gene ID" value="ENSAMXG00005015417.1"/>
</dbReference>
<dbReference type="InterPro" id="IPR036397">
    <property type="entry name" value="RNaseH_sf"/>
</dbReference>
<accession>A0A8B9K4I2</accession>
<evidence type="ECO:0000313" key="1">
    <source>
        <dbReference type="Ensembl" id="ENSAMXP00005031459.1"/>
    </source>
</evidence>
<protein>
    <submittedName>
        <fullName evidence="1">Uncharacterized protein</fullName>
    </submittedName>
</protein>
<proteinExistence type="predicted"/>
<evidence type="ECO:0000313" key="2">
    <source>
        <dbReference type="Proteomes" id="UP000694621"/>
    </source>
</evidence>
<dbReference type="Proteomes" id="UP000694621">
    <property type="component" value="Unplaced"/>
</dbReference>
<reference evidence="1" key="1">
    <citation type="submission" date="2025-08" db="UniProtKB">
        <authorList>
            <consortium name="Ensembl"/>
        </authorList>
    </citation>
    <scope>IDENTIFICATION</scope>
</reference>
<dbReference type="GO" id="GO:0003676">
    <property type="term" value="F:nucleic acid binding"/>
    <property type="evidence" value="ECO:0007669"/>
    <property type="project" value="InterPro"/>
</dbReference>
<dbReference type="AlphaFoldDB" id="A0A8B9K4I2"/>
<organism evidence="1 2">
    <name type="scientific">Astyanax mexicanus</name>
    <name type="common">Blind cave fish</name>
    <name type="synonym">Astyanax fasciatus mexicanus</name>
    <dbReference type="NCBI Taxonomy" id="7994"/>
    <lineage>
        <taxon>Eukaryota</taxon>
        <taxon>Metazoa</taxon>
        <taxon>Chordata</taxon>
        <taxon>Craniata</taxon>
        <taxon>Vertebrata</taxon>
        <taxon>Euteleostomi</taxon>
        <taxon>Actinopterygii</taxon>
        <taxon>Neopterygii</taxon>
        <taxon>Teleostei</taxon>
        <taxon>Ostariophysi</taxon>
        <taxon>Characiformes</taxon>
        <taxon>Characoidei</taxon>
        <taxon>Acestrorhamphidae</taxon>
        <taxon>Acestrorhamphinae</taxon>
        <taxon>Astyanax</taxon>
    </lineage>
</organism>
<name>A0A8B9K4I2_ASTMX</name>
<dbReference type="Gene3D" id="3.30.420.10">
    <property type="entry name" value="Ribonuclease H-like superfamily/Ribonuclease H"/>
    <property type="match status" value="1"/>
</dbReference>